<sequence length="185" mass="20377">MTADPSTPEGRAELRALCDKATEGTWAIWRDLDHQGFITIGDEAGVLTDEKPYTEECNPTAHVYIEPDAELIVAAVNALPALLDQLDAVFSKLVAEESLVEVLRTQVRAYQQVYERDEPRNRGADGITGLIHRANRAEAALERVRLYITVIRALADTTRDAGGDYLAHTYREIATALERKIGGAS</sequence>
<keyword evidence="3" id="KW-1185">Reference proteome</keyword>
<comment type="caution">
    <text evidence="2">The sequence shown here is derived from an EMBL/GenBank/DDBJ whole genome shotgun (WGS) entry which is preliminary data.</text>
</comment>
<protein>
    <submittedName>
        <fullName evidence="2">Uncharacterized protein</fullName>
    </submittedName>
</protein>
<evidence type="ECO:0000313" key="3">
    <source>
        <dbReference type="Proteomes" id="UP001275440"/>
    </source>
</evidence>
<accession>A0ABU3WXV6</accession>
<gene>
    <name evidence="1" type="ORF">F8M49_00240</name>
    <name evidence="2" type="ORF">F8M49_30010</name>
</gene>
<proteinExistence type="predicted"/>
<dbReference type="EMBL" id="WBMO01000001">
    <property type="protein sequence ID" value="MDV2474219.1"/>
    <property type="molecule type" value="Genomic_DNA"/>
</dbReference>
<reference evidence="2 3" key="1">
    <citation type="submission" date="2019-10" db="EMBL/GenBank/DDBJ databases">
        <title>Draft Genome Assembly of Rhodococcus zopfii DSM44189.</title>
        <authorList>
            <person name="Sutton J.M."/>
            <person name="Akob D.M."/>
            <person name="Bushman T.J."/>
        </authorList>
    </citation>
    <scope>NUCLEOTIDE SEQUENCE [LARGE SCALE GENOMIC DNA]</scope>
    <source>
        <strain evidence="2 3">DSM 44189</strain>
    </source>
</reference>
<name>A0ABU3WXV6_9NOCA</name>
<evidence type="ECO:0000313" key="1">
    <source>
        <dbReference type="EMBL" id="MDV2474219.1"/>
    </source>
</evidence>
<dbReference type="Proteomes" id="UP001275440">
    <property type="component" value="Unassembled WGS sequence"/>
</dbReference>
<dbReference type="EMBL" id="WBMO01000005">
    <property type="protein sequence ID" value="MDV2478597.1"/>
    <property type="molecule type" value="Genomic_DNA"/>
</dbReference>
<organism evidence="2 3">
    <name type="scientific">Rhodococcus zopfii</name>
    <dbReference type="NCBI Taxonomy" id="43772"/>
    <lineage>
        <taxon>Bacteria</taxon>
        <taxon>Bacillati</taxon>
        <taxon>Actinomycetota</taxon>
        <taxon>Actinomycetes</taxon>
        <taxon>Mycobacteriales</taxon>
        <taxon>Nocardiaceae</taxon>
        <taxon>Rhodococcus</taxon>
    </lineage>
</organism>
<evidence type="ECO:0000313" key="2">
    <source>
        <dbReference type="EMBL" id="MDV2478597.1"/>
    </source>
</evidence>